<organism evidence="1 2">
    <name type="scientific">Agromyces indicus</name>
    <dbReference type="NCBI Taxonomy" id="758919"/>
    <lineage>
        <taxon>Bacteria</taxon>
        <taxon>Bacillati</taxon>
        <taxon>Actinomycetota</taxon>
        <taxon>Actinomycetes</taxon>
        <taxon>Micrococcales</taxon>
        <taxon>Microbacteriaceae</taxon>
        <taxon>Agromyces</taxon>
    </lineage>
</organism>
<evidence type="ECO:0008006" key="3">
    <source>
        <dbReference type="Google" id="ProtNLM"/>
    </source>
</evidence>
<keyword evidence="2" id="KW-1185">Reference proteome</keyword>
<accession>A0ABU1FIV9</accession>
<evidence type="ECO:0000313" key="2">
    <source>
        <dbReference type="Proteomes" id="UP001260072"/>
    </source>
</evidence>
<name>A0ABU1FIV9_9MICO</name>
<dbReference type="Proteomes" id="UP001260072">
    <property type="component" value="Unassembled WGS sequence"/>
</dbReference>
<evidence type="ECO:0000313" key="1">
    <source>
        <dbReference type="EMBL" id="MDR5691684.1"/>
    </source>
</evidence>
<gene>
    <name evidence="1" type="ORF">RH861_06360</name>
</gene>
<sequence>MTTDGIGSSGDGVGDAKVREVTGRAREDWFGILDEAGAREWTHPEIAAWLAADQGVDAWWSQHLTVAYEQARGIRSPGQRQDGMFEASVSRTVPLDAVAALHALADVVAAELAVEPLARNTSARHPTARFHLDGGEFVLAGSSPRGDDRSSISLTWGRMPDGSRVADVKATLREWLERVG</sequence>
<dbReference type="RefSeq" id="WP_310520309.1">
    <property type="nucleotide sequence ID" value="NZ_BAABBS010000002.1"/>
</dbReference>
<dbReference type="EMBL" id="JAVKGS010000002">
    <property type="protein sequence ID" value="MDR5691684.1"/>
    <property type="molecule type" value="Genomic_DNA"/>
</dbReference>
<comment type="caution">
    <text evidence="1">The sequence shown here is derived from an EMBL/GenBank/DDBJ whole genome shotgun (WGS) entry which is preliminary data.</text>
</comment>
<proteinExistence type="predicted"/>
<protein>
    <recommendedName>
        <fullName evidence="3">DUF4287 domain-containing protein</fullName>
    </recommendedName>
</protein>
<reference evidence="2" key="1">
    <citation type="submission" date="2023-07" db="EMBL/GenBank/DDBJ databases">
        <title>Description of three actinobacteria isolated from air of manufacturing shop in a pharmaceutical factory.</title>
        <authorList>
            <person name="Zhang D.-F."/>
        </authorList>
    </citation>
    <scope>NUCLEOTIDE SEQUENCE [LARGE SCALE GENOMIC DNA]</scope>
    <source>
        <strain evidence="2">CCTCC AB 2011122</strain>
    </source>
</reference>